<feature type="transmembrane region" description="Helical" evidence="6">
    <location>
        <begin position="139"/>
        <end position="163"/>
    </location>
</feature>
<evidence type="ECO:0000256" key="1">
    <source>
        <dbReference type="ARBA" id="ARBA00004651"/>
    </source>
</evidence>
<feature type="transmembrane region" description="Helical" evidence="6">
    <location>
        <begin position="316"/>
        <end position="340"/>
    </location>
</feature>
<feature type="transmembrane region" description="Helical" evidence="6">
    <location>
        <begin position="380"/>
        <end position="404"/>
    </location>
</feature>
<evidence type="ECO:0000313" key="8">
    <source>
        <dbReference type="EMBL" id="MBC5581794.1"/>
    </source>
</evidence>
<dbReference type="RefSeq" id="WP_186888156.1">
    <property type="nucleotide sequence ID" value="NZ_JACONZ010000003.1"/>
</dbReference>
<evidence type="ECO:0000256" key="5">
    <source>
        <dbReference type="ARBA" id="ARBA00023136"/>
    </source>
</evidence>
<name>A0A923I8H7_9FIRM</name>
<feature type="transmembrane region" description="Helical" evidence="6">
    <location>
        <begin position="257"/>
        <end position="277"/>
    </location>
</feature>
<accession>A0A923I8H7</accession>
<dbReference type="EMBL" id="JACONZ010000003">
    <property type="protein sequence ID" value="MBC5581794.1"/>
    <property type="molecule type" value="Genomic_DNA"/>
</dbReference>
<dbReference type="GO" id="GO:0005886">
    <property type="term" value="C:plasma membrane"/>
    <property type="evidence" value="ECO:0007669"/>
    <property type="project" value="UniProtKB-SubCell"/>
</dbReference>
<dbReference type="Proteomes" id="UP000659630">
    <property type="component" value="Unassembled WGS sequence"/>
</dbReference>
<comment type="subcellular location">
    <subcellularLocation>
        <location evidence="1">Cell membrane</location>
        <topology evidence="1">Multi-pass membrane protein</topology>
    </subcellularLocation>
</comment>
<protein>
    <submittedName>
        <fullName evidence="8">MFS transporter</fullName>
    </submittedName>
</protein>
<feature type="transmembrane region" description="Helical" evidence="6">
    <location>
        <begin position="79"/>
        <end position="98"/>
    </location>
</feature>
<dbReference type="PANTHER" id="PTHR11360:SF290">
    <property type="entry name" value="MONOCARBOXYLATE MFS PERMEASE"/>
    <property type="match status" value="1"/>
</dbReference>
<evidence type="ECO:0000256" key="2">
    <source>
        <dbReference type="ARBA" id="ARBA00022448"/>
    </source>
</evidence>
<feature type="domain" description="Major facilitator superfamily (MFS) profile" evidence="7">
    <location>
        <begin position="10"/>
        <end position="406"/>
    </location>
</feature>
<organism evidence="8 9">
    <name type="scientific">Anaerofilum hominis</name>
    <dbReference type="NCBI Taxonomy" id="2763016"/>
    <lineage>
        <taxon>Bacteria</taxon>
        <taxon>Bacillati</taxon>
        <taxon>Bacillota</taxon>
        <taxon>Clostridia</taxon>
        <taxon>Eubacteriales</taxon>
        <taxon>Oscillospiraceae</taxon>
        <taxon>Anaerofilum</taxon>
    </lineage>
</organism>
<keyword evidence="2" id="KW-0813">Transport</keyword>
<proteinExistence type="predicted"/>
<dbReference type="InterPro" id="IPR011701">
    <property type="entry name" value="MFS"/>
</dbReference>
<feature type="transmembrane region" description="Helical" evidence="6">
    <location>
        <begin position="222"/>
        <end position="245"/>
    </location>
</feature>
<comment type="caution">
    <text evidence="8">The sequence shown here is derived from an EMBL/GenBank/DDBJ whole genome shotgun (WGS) entry which is preliminary data.</text>
</comment>
<dbReference type="InterPro" id="IPR036259">
    <property type="entry name" value="MFS_trans_sf"/>
</dbReference>
<dbReference type="Pfam" id="PF07690">
    <property type="entry name" value="MFS_1"/>
    <property type="match status" value="1"/>
</dbReference>
<feature type="transmembrane region" description="Helical" evidence="6">
    <location>
        <begin position="352"/>
        <end position="374"/>
    </location>
</feature>
<evidence type="ECO:0000256" key="4">
    <source>
        <dbReference type="ARBA" id="ARBA00022989"/>
    </source>
</evidence>
<dbReference type="AlphaFoldDB" id="A0A923I8H7"/>
<reference evidence="8" key="1">
    <citation type="submission" date="2020-08" db="EMBL/GenBank/DDBJ databases">
        <title>Genome public.</title>
        <authorList>
            <person name="Liu C."/>
            <person name="Sun Q."/>
        </authorList>
    </citation>
    <scope>NUCLEOTIDE SEQUENCE</scope>
    <source>
        <strain evidence="8">BX8</strain>
    </source>
</reference>
<keyword evidence="4 6" id="KW-1133">Transmembrane helix</keyword>
<evidence type="ECO:0000313" key="9">
    <source>
        <dbReference type="Proteomes" id="UP000659630"/>
    </source>
</evidence>
<feature type="transmembrane region" description="Helical" evidence="6">
    <location>
        <begin position="289"/>
        <end position="310"/>
    </location>
</feature>
<feature type="transmembrane region" description="Helical" evidence="6">
    <location>
        <begin position="104"/>
        <end position="127"/>
    </location>
</feature>
<dbReference type="Gene3D" id="1.20.1250.20">
    <property type="entry name" value="MFS general substrate transporter like domains"/>
    <property type="match status" value="2"/>
</dbReference>
<dbReference type="PANTHER" id="PTHR11360">
    <property type="entry name" value="MONOCARBOXYLATE TRANSPORTER"/>
    <property type="match status" value="1"/>
</dbReference>
<feature type="transmembrane region" description="Helical" evidence="6">
    <location>
        <begin position="48"/>
        <end position="72"/>
    </location>
</feature>
<dbReference type="GO" id="GO:0022857">
    <property type="term" value="F:transmembrane transporter activity"/>
    <property type="evidence" value="ECO:0007669"/>
    <property type="project" value="InterPro"/>
</dbReference>
<dbReference type="InterPro" id="IPR050327">
    <property type="entry name" value="Proton-linked_MCT"/>
</dbReference>
<evidence type="ECO:0000256" key="6">
    <source>
        <dbReference type="SAM" id="Phobius"/>
    </source>
</evidence>
<keyword evidence="5 6" id="KW-0472">Membrane</keyword>
<feature type="transmembrane region" description="Helical" evidence="6">
    <location>
        <begin position="12"/>
        <end position="36"/>
    </location>
</feature>
<keyword evidence="9" id="KW-1185">Reference proteome</keyword>
<gene>
    <name evidence="8" type="ORF">H8S23_09770</name>
</gene>
<dbReference type="InterPro" id="IPR020846">
    <property type="entry name" value="MFS_dom"/>
</dbReference>
<evidence type="ECO:0000259" key="7">
    <source>
        <dbReference type="PROSITE" id="PS50850"/>
    </source>
</evidence>
<keyword evidence="3 6" id="KW-0812">Transmembrane</keyword>
<sequence length="424" mass="44291">MKGRGKLHRAWWMMVGCILLQAGATGVFSNCATIFYSSICGELGFSNGAMAMFTTVRTVTMAFAMTGVTLLYKKIDLRVLLSALAAVGAACFASQALFHNIWQWYAMGVVYGIACGGLMTVPATIVINNWFHERTGFALGLALSASGVAGAVINPLCSALISALGWRPAAVVVAGLALVLLLPATAFILRLTPEEVGCTPYGAKQRDGVAERTVLRAQDSPLAAKGGAFVLCFILVILPNCVVQITYHISLFVQQEGLSLALAATLTSLVMVGNTLGKLLLGMLNDRKGPWFTSCCACAALALASLGFTGGRAAPWLLYLSAPLLGVSFSLAAMLPSLIARQIYAAQYQKRYSVLMTTGTLLGAVANTAIGVASDVAGSYLPVYAVSAAACAACAVLSVLLGVWERRTGPAPLEKAVVCEDKNG</sequence>
<feature type="transmembrane region" description="Helical" evidence="6">
    <location>
        <begin position="169"/>
        <end position="189"/>
    </location>
</feature>
<evidence type="ECO:0000256" key="3">
    <source>
        <dbReference type="ARBA" id="ARBA00022692"/>
    </source>
</evidence>
<dbReference type="PROSITE" id="PS50850">
    <property type="entry name" value="MFS"/>
    <property type="match status" value="1"/>
</dbReference>
<dbReference type="SUPFAM" id="SSF103473">
    <property type="entry name" value="MFS general substrate transporter"/>
    <property type="match status" value="1"/>
</dbReference>